<name>A0A518XJD8_9GAMM</name>
<dbReference type="GO" id="GO:0003677">
    <property type="term" value="F:DNA binding"/>
    <property type="evidence" value="ECO:0007669"/>
    <property type="project" value="UniProtKB-KW"/>
</dbReference>
<dbReference type="OrthoDB" id="6506470at2"/>
<feature type="compositionally biased region" description="Basic and acidic residues" evidence="7">
    <location>
        <begin position="22"/>
        <end position="36"/>
    </location>
</feature>
<dbReference type="RefSeq" id="WP_046289565.1">
    <property type="nucleotide sequence ID" value="NZ_CP032704.1"/>
</dbReference>
<dbReference type="AlphaFoldDB" id="A0A518XJD8"/>
<evidence type="ECO:0000256" key="6">
    <source>
        <dbReference type="ARBA" id="ARBA00031853"/>
    </source>
</evidence>
<evidence type="ECO:0000256" key="4">
    <source>
        <dbReference type="ARBA" id="ARBA00023125"/>
    </source>
</evidence>
<keyword evidence="9" id="KW-1185">Reference proteome</keyword>
<keyword evidence="1" id="KW-0678">Repressor</keyword>
<reference evidence="8 9" key="1">
    <citation type="submission" date="2018-10" db="EMBL/GenBank/DDBJ databases">
        <title>Genome Sequencing of Pantoea dispersa DSM 32899.</title>
        <authorList>
            <person name="Nawrath M."/>
            <person name="Ottenheim C."/>
            <person name="Wilm A."/>
            <person name="Zimmermann W."/>
            <person name="Wu J.C."/>
        </authorList>
    </citation>
    <scope>NUCLEOTIDE SEQUENCE [LARGE SCALE GENOMIC DNA]</scope>
    <source>
        <strain evidence="8 9">DSM 32899</strain>
        <plasmid evidence="8 9">unnamed2</plasmid>
    </source>
</reference>
<accession>A0A518XJD8</accession>
<evidence type="ECO:0000256" key="3">
    <source>
        <dbReference type="ARBA" id="ARBA00023015"/>
    </source>
</evidence>
<keyword evidence="3" id="KW-0805">Transcription regulation</keyword>
<evidence type="ECO:0000313" key="8">
    <source>
        <dbReference type="EMBL" id="QDY44299.1"/>
    </source>
</evidence>
<keyword evidence="2" id="KW-0615">Plasmid copy control</keyword>
<proteinExistence type="predicted"/>
<protein>
    <recommendedName>
        <fullName evidence="6">Protein CopB</fullName>
    </recommendedName>
</protein>
<dbReference type="KEGG" id="pdis:D8B20_20425"/>
<organism evidence="8 9">
    <name type="scientific">Candidatus Pantoea soli</name>
    <dbReference type="NCBI Taxonomy" id="3098669"/>
    <lineage>
        <taxon>Bacteria</taxon>
        <taxon>Pseudomonadati</taxon>
        <taxon>Pseudomonadota</taxon>
        <taxon>Gammaproteobacteria</taxon>
        <taxon>Enterobacterales</taxon>
        <taxon>Erwiniaceae</taxon>
        <taxon>Pantoea</taxon>
    </lineage>
</organism>
<keyword evidence="4" id="KW-0238">DNA-binding</keyword>
<keyword evidence="5" id="KW-0804">Transcription</keyword>
<geneLocation type="plasmid" evidence="8 9">
    <name>unnamed2</name>
</geneLocation>
<keyword evidence="8" id="KW-0614">Plasmid</keyword>
<dbReference type="EMBL" id="CP032704">
    <property type="protein sequence ID" value="QDY44299.1"/>
    <property type="molecule type" value="Genomic_DNA"/>
</dbReference>
<evidence type="ECO:0000256" key="7">
    <source>
        <dbReference type="SAM" id="MobiDB-lite"/>
    </source>
</evidence>
<dbReference type="GO" id="GO:0006276">
    <property type="term" value="P:plasmid maintenance"/>
    <property type="evidence" value="ECO:0007669"/>
    <property type="project" value="UniProtKB-KW"/>
</dbReference>
<dbReference type="InterPro" id="IPR019661">
    <property type="entry name" value="RepA2"/>
</dbReference>
<feature type="region of interest" description="Disordered" evidence="7">
    <location>
        <begin position="1"/>
        <end position="36"/>
    </location>
</feature>
<evidence type="ECO:0000256" key="2">
    <source>
        <dbReference type="ARBA" id="ARBA00022689"/>
    </source>
</evidence>
<dbReference type="Proteomes" id="UP000319411">
    <property type="component" value="Plasmid unnamed2"/>
</dbReference>
<evidence type="ECO:0000256" key="5">
    <source>
        <dbReference type="ARBA" id="ARBA00023163"/>
    </source>
</evidence>
<sequence>MSPRDSVTSAPEKKTTRNRKNPTSDKERVRAYQARKRETHKEIKVFIRTEQKQALIRLCEEAGKTQAEMLEHLIEAETKKKGFS</sequence>
<evidence type="ECO:0000256" key="1">
    <source>
        <dbReference type="ARBA" id="ARBA00022491"/>
    </source>
</evidence>
<dbReference type="Pfam" id="PF10723">
    <property type="entry name" value="RepB-RCR_reg"/>
    <property type="match status" value="1"/>
</dbReference>
<evidence type="ECO:0000313" key="9">
    <source>
        <dbReference type="Proteomes" id="UP000319411"/>
    </source>
</evidence>
<gene>
    <name evidence="8" type="ORF">D8B20_20425</name>
</gene>